<dbReference type="RefSeq" id="WP_131122006.1">
    <property type="nucleotide sequence ID" value="NZ_SIXH01000011.1"/>
</dbReference>
<proteinExistence type="predicted"/>
<keyword evidence="2" id="KW-1185">Reference proteome</keyword>
<accession>A0A4Q9I0R4</accession>
<dbReference type="AlphaFoldDB" id="A0A4Q9I0R4"/>
<comment type="caution">
    <text evidence="1">The sequence shown here is derived from an EMBL/GenBank/DDBJ whole genome shotgun (WGS) entry which is preliminary data.</text>
</comment>
<dbReference type="EMBL" id="SIXH01000011">
    <property type="protein sequence ID" value="TBO61237.1"/>
    <property type="molecule type" value="Genomic_DNA"/>
</dbReference>
<sequence length="368" mass="40214">MPLDHTDAWHPTVNPSARMPIHHHRHHAVLGHGHGILNETPRRRGGTTLRLPRIHDGRLHILRVAGPEHLAFAPWWLPASDTVSVQAIRGLYDTALDHPAPARRERTVLARLRDDFTARCARAGDRLTVGEALWQAADTLHRAVVPTLPELTLTSLTRSPVRHIFAGALAQVPGGLLPALQGWARQEQQPMLPLLAVATSPHGIPLRVRLHARTGRLDTTPLTARSAQPTPLTEDGLLALLEAGRLIPGARLTALAETAHHLTGQRVRHFGNTYGHHRSAARLLDAPTATAIPCCPDDQDSWHYADLPYENPTRYPLHLIELAACDPAAHRAASALIDTALLRGEPVHLELKGDLGETVRSGGARLLR</sequence>
<evidence type="ECO:0000313" key="1">
    <source>
        <dbReference type="EMBL" id="TBO61237.1"/>
    </source>
</evidence>
<organism evidence="1 2">
    <name type="scientific">Streptomyces kasugaensis</name>
    <dbReference type="NCBI Taxonomy" id="1946"/>
    <lineage>
        <taxon>Bacteria</taxon>
        <taxon>Bacillati</taxon>
        <taxon>Actinomycetota</taxon>
        <taxon>Actinomycetes</taxon>
        <taxon>Kitasatosporales</taxon>
        <taxon>Streptomycetaceae</taxon>
        <taxon>Streptomyces</taxon>
    </lineage>
</organism>
<evidence type="ECO:0000313" key="2">
    <source>
        <dbReference type="Proteomes" id="UP000292452"/>
    </source>
</evidence>
<name>A0A4Q9I0R4_STRKA</name>
<dbReference type="Proteomes" id="UP000292452">
    <property type="component" value="Unassembled WGS sequence"/>
</dbReference>
<reference evidence="1 2" key="1">
    <citation type="submission" date="2019-02" db="EMBL/GenBank/DDBJ databases">
        <title>Draft Genome Sequence of Streptomyces sp. AM-2504, identified by 16S rRNA comparative analysis as a Streptomyces Kasugaensis strain.</title>
        <authorList>
            <person name="Napolioni V."/>
            <person name="Giuliodori A.M."/>
            <person name="Spurio R."/>
            <person name="Fabbretti A."/>
        </authorList>
    </citation>
    <scope>NUCLEOTIDE SEQUENCE [LARGE SCALE GENOMIC DNA]</scope>
    <source>
        <strain evidence="1 2">AM-2504</strain>
    </source>
</reference>
<protein>
    <submittedName>
        <fullName evidence="1">Uncharacterized protein</fullName>
    </submittedName>
</protein>
<gene>
    <name evidence="1" type="ORF">EYS09_02420</name>
</gene>